<accession>A0ABN7AVU8</accession>
<reference evidence="1 2" key="1">
    <citation type="submission" date="2023-09" db="EMBL/GenBank/DDBJ databases">
        <title>Nesidiocoris tenuis whole genome shotgun sequence.</title>
        <authorList>
            <person name="Shibata T."/>
            <person name="Shimoda M."/>
            <person name="Kobayashi T."/>
            <person name="Uehara T."/>
        </authorList>
    </citation>
    <scope>NUCLEOTIDE SEQUENCE [LARGE SCALE GENOMIC DNA]</scope>
    <source>
        <strain evidence="1 2">Japan</strain>
    </source>
</reference>
<evidence type="ECO:0000313" key="2">
    <source>
        <dbReference type="Proteomes" id="UP001307889"/>
    </source>
</evidence>
<gene>
    <name evidence="1" type="ORF">NTJ_09131</name>
</gene>
<dbReference type="Proteomes" id="UP001307889">
    <property type="component" value="Chromosome 7"/>
</dbReference>
<keyword evidence="2" id="KW-1185">Reference proteome</keyword>
<proteinExistence type="predicted"/>
<organism evidence="1 2">
    <name type="scientific">Nesidiocoris tenuis</name>
    <dbReference type="NCBI Taxonomy" id="355587"/>
    <lineage>
        <taxon>Eukaryota</taxon>
        <taxon>Metazoa</taxon>
        <taxon>Ecdysozoa</taxon>
        <taxon>Arthropoda</taxon>
        <taxon>Hexapoda</taxon>
        <taxon>Insecta</taxon>
        <taxon>Pterygota</taxon>
        <taxon>Neoptera</taxon>
        <taxon>Paraneoptera</taxon>
        <taxon>Hemiptera</taxon>
        <taxon>Heteroptera</taxon>
        <taxon>Panheteroptera</taxon>
        <taxon>Cimicomorpha</taxon>
        <taxon>Miridae</taxon>
        <taxon>Dicyphina</taxon>
        <taxon>Nesidiocoris</taxon>
    </lineage>
</organism>
<name>A0ABN7AVU8_9HEMI</name>
<dbReference type="EMBL" id="AP028915">
    <property type="protein sequence ID" value="BES96321.1"/>
    <property type="molecule type" value="Genomic_DNA"/>
</dbReference>
<evidence type="ECO:0000313" key="1">
    <source>
        <dbReference type="EMBL" id="BES96321.1"/>
    </source>
</evidence>
<protein>
    <submittedName>
        <fullName evidence="1">Uncharacterized protein</fullName>
    </submittedName>
</protein>
<sequence>MDPIVELCNEGGMGDDGMSNRPGFLGNARPQIRLACDLLNSHHWRKGNYASPGVCCLRDLLLHYSTNYHFPCSHTLPQRSLSELYTLHIP</sequence>